<dbReference type="PROSITE" id="PS01286">
    <property type="entry name" value="FA58C_2"/>
    <property type="match status" value="1"/>
</dbReference>
<sequence length="313" mass="35763">MENGNITDTQITASSEWRITGDYLHAYQGRLHLKTAGVMKGAWAAGRLDVNQWLQVDLRSYNARVTGVATQGRQDGNQWVTKYKLQFSFVNETASFQTYKEKGQNKEKASYAIFNGNSDNNTVVRHNLTEVIMARYIRFQPTEWQGYISMRVELYGCHAENWKKINIEPVCFGAKDDSYGTFNITESGVIYTFKLVHLSGSVSCTPKHPFSYWGCDHPTFKEEKLLTVITFQNKSALLLANYKKTQGDRCRYYSYKIEGIGVNEPELRFNILPSPISASVGQEFQLWYGEDLKDCYESDNSGQTCADVYAFYV</sequence>
<dbReference type="SMART" id="SM00231">
    <property type="entry name" value="FA58C"/>
    <property type="match status" value="1"/>
</dbReference>
<gene>
    <name evidence="2" type="ORF">PEVE_00027893</name>
</gene>
<dbReference type="PANTHER" id="PTHR24543">
    <property type="entry name" value="MULTICOPPER OXIDASE-RELATED"/>
    <property type="match status" value="1"/>
</dbReference>
<keyword evidence="3" id="KW-1185">Reference proteome</keyword>
<evidence type="ECO:0000313" key="3">
    <source>
        <dbReference type="Proteomes" id="UP001159427"/>
    </source>
</evidence>
<dbReference type="InterPro" id="IPR000421">
    <property type="entry name" value="FA58C"/>
</dbReference>
<protein>
    <recommendedName>
        <fullName evidence="1">F5/8 type C domain-containing protein</fullName>
    </recommendedName>
</protein>
<dbReference type="Gene3D" id="2.60.120.260">
    <property type="entry name" value="Galactose-binding domain-like"/>
    <property type="match status" value="1"/>
</dbReference>
<feature type="domain" description="F5/8 type C" evidence="1">
    <location>
        <begin position="1"/>
        <end position="157"/>
    </location>
</feature>
<dbReference type="Pfam" id="PF00754">
    <property type="entry name" value="F5_F8_type_C"/>
    <property type="match status" value="1"/>
</dbReference>
<dbReference type="Proteomes" id="UP001159427">
    <property type="component" value="Unassembled WGS sequence"/>
</dbReference>
<proteinExistence type="predicted"/>
<reference evidence="2 3" key="1">
    <citation type="submission" date="2022-05" db="EMBL/GenBank/DDBJ databases">
        <authorList>
            <consortium name="Genoscope - CEA"/>
            <person name="William W."/>
        </authorList>
    </citation>
    <scope>NUCLEOTIDE SEQUENCE [LARGE SCALE GENOMIC DNA]</scope>
</reference>
<name>A0ABN8M8V6_9CNID</name>
<dbReference type="PROSITE" id="PS50022">
    <property type="entry name" value="FA58C_3"/>
    <property type="match status" value="1"/>
</dbReference>
<organism evidence="2 3">
    <name type="scientific">Porites evermanni</name>
    <dbReference type="NCBI Taxonomy" id="104178"/>
    <lineage>
        <taxon>Eukaryota</taxon>
        <taxon>Metazoa</taxon>
        <taxon>Cnidaria</taxon>
        <taxon>Anthozoa</taxon>
        <taxon>Hexacorallia</taxon>
        <taxon>Scleractinia</taxon>
        <taxon>Fungiina</taxon>
        <taxon>Poritidae</taxon>
        <taxon>Porites</taxon>
    </lineage>
</organism>
<dbReference type="PANTHER" id="PTHR24543:SF325">
    <property type="entry name" value="F5_8 TYPE C DOMAIN-CONTAINING PROTEIN"/>
    <property type="match status" value="1"/>
</dbReference>
<comment type="caution">
    <text evidence="2">The sequence shown here is derived from an EMBL/GenBank/DDBJ whole genome shotgun (WGS) entry which is preliminary data.</text>
</comment>
<accession>A0ABN8M8V6</accession>
<dbReference type="CDD" id="cd00057">
    <property type="entry name" value="FA58C"/>
    <property type="match status" value="1"/>
</dbReference>
<dbReference type="InterPro" id="IPR008979">
    <property type="entry name" value="Galactose-bd-like_sf"/>
</dbReference>
<dbReference type="EMBL" id="CALNXI010000385">
    <property type="protein sequence ID" value="CAH3026040.1"/>
    <property type="molecule type" value="Genomic_DNA"/>
</dbReference>
<evidence type="ECO:0000313" key="2">
    <source>
        <dbReference type="EMBL" id="CAH3026040.1"/>
    </source>
</evidence>
<dbReference type="SUPFAM" id="SSF49785">
    <property type="entry name" value="Galactose-binding domain-like"/>
    <property type="match status" value="1"/>
</dbReference>
<evidence type="ECO:0000259" key="1">
    <source>
        <dbReference type="PROSITE" id="PS50022"/>
    </source>
</evidence>